<dbReference type="NCBIfam" id="TIGR00628">
    <property type="entry name" value="ung"/>
    <property type="match status" value="1"/>
</dbReference>
<dbReference type="NCBIfam" id="NF003592">
    <property type="entry name" value="PRK05254.1-5"/>
    <property type="match status" value="1"/>
</dbReference>
<name>A0ABT8EEP3_9BURK</name>
<dbReference type="SMART" id="SM00987">
    <property type="entry name" value="UreE_C"/>
    <property type="match status" value="1"/>
</dbReference>
<comment type="function">
    <text evidence="2 9 11">Excises uracil residues from the DNA which can arise as a result of misincorporation of dUMP residues by DNA polymerase or due to deamination of cytosine.</text>
</comment>
<feature type="active site" description="Proton acceptor" evidence="9 10">
    <location>
        <position position="96"/>
    </location>
</feature>
<dbReference type="PROSITE" id="PS00130">
    <property type="entry name" value="U_DNA_GLYCOSYLASE"/>
    <property type="match status" value="1"/>
</dbReference>
<dbReference type="NCBIfam" id="NF003589">
    <property type="entry name" value="PRK05254.1-2"/>
    <property type="match status" value="1"/>
</dbReference>
<evidence type="ECO:0000256" key="10">
    <source>
        <dbReference type="PROSITE-ProRule" id="PRU10072"/>
    </source>
</evidence>
<evidence type="ECO:0000313" key="13">
    <source>
        <dbReference type="EMBL" id="MDN4119660.1"/>
    </source>
</evidence>
<dbReference type="CDD" id="cd10027">
    <property type="entry name" value="UDG-F1-like"/>
    <property type="match status" value="1"/>
</dbReference>
<dbReference type="InterPro" id="IPR018085">
    <property type="entry name" value="Ura-DNA_Glyclase_AS"/>
</dbReference>
<evidence type="ECO:0000256" key="6">
    <source>
        <dbReference type="ARBA" id="ARBA00022763"/>
    </source>
</evidence>
<dbReference type="Pfam" id="PF03167">
    <property type="entry name" value="UDG"/>
    <property type="match status" value="1"/>
</dbReference>
<keyword evidence="7 9" id="KW-0378">Hydrolase</keyword>
<gene>
    <name evidence="9" type="primary">ung</name>
    <name evidence="13" type="ORF">LMS43_00005</name>
</gene>
<dbReference type="Proteomes" id="UP001168613">
    <property type="component" value="Unassembled WGS sequence"/>
</dbReference>
<dbReference type="SMART" id="SM00986">
    <property type="entry name" value="UDG"/>
    <property type="match status" value="1"/>
</dbReference>
<evidence type="ECO:0000256" key="5">
    <source>
        <dbReference type="ARBA" id="ARBA00018429"/>
    </source>
</evidence>
<dbReference type="EC" id="3.2.2.27" evidence="4 9"/>
<evidence type="ECO:0000313" key="14">
    <source>
        <dbReference type="Proteomes" id="UP001168613"/>
    </source>
</evidence>
<keyword evidence="14" id="KW-1185">Reference proteome</keyword>
<keyword evidence="6 9" id="KW-0227">DNA damage</keyword>
<dbReference type="PANTHER" id="PTHR11264">
    <property type="entry name" value="URACIL-DNA GLYCOSYLASE"/>
    <property type="match status" value="1"/>
</dbReference>
<comment type="similarity">
    <text evidence="3 9 11">Belongs to the uracil-DNA glycosylase (UDG) superfamily. UNG family.</text>
</comment>
<dbReference type="EMBL" id="JAJHNU010000001">
    <property type="protein sequence ID" value="MDN4119660.1"/>
    <property type="molecule type" value="Genomic_DNA"/>
</dbReference>
<dbReference type="InterPro" id="IPR002043">
    <property type="entry name" value="UDG_fam1"/>
</dbReference>
<organism evidence="13 14">
    <name type="scientific">Alcaligenes endophyticus</name>
    <dbReference type="NCBI Taxonomy" id="1929088"/>
    <lineage>
        <taxon>Bacteria</taxon>
        <taxon>Pseudomonadati</taxon>
        <taxon>Pseudomonadota</taxon>
        <taxon>Betaproteobacteria</taxon>
        <taxon>Burkholderiales</taxon>
        <taxon>Alcaligenaceae</taxon>
        <taxon>Alcaligenes</taxon>
    </lineage>
</organism>
<comment type="caution">
    <text evidence="13">The sequence shown here is derived from an EMBL/GenBank/DDBJ whole genome shotgun (WGS) entry which is preliminary data.</text>
</comment>
<keyword evidence="8 9" id="KW-0234">DNA repair</keyword>
<dbReference type="GO" id="GO:0004844">
    <property type="term" value="F:uracil DNA N-glycosylase activity"/>
    <property type="evidence" value="ECO:0007669"/>
    <property type="project" value="UniProtKB-EC"/>
</dbReference>
<evidence type="ECO:0000259" key="12">
    <source>
        <dbReference type="SMART" id="SM00986"/>
    </source>
</evidence>
<evidence type="ECO:0000256" key="4">
    <source>
        <dbReference type="ARBA" id="ARBA00012030"/>
    </source>
</evidence>
<evidence type="ECO:0000256" key="9">
    <source>
        <dbReference type="HAMAP-Rule" id="MF_00148"/>
    </source>
</evidence>
<keyword evidence="9" id="KW-0963">Cytoplasm</keyword>
<reference evidence="13" key="1">
    <citation type="submission" date="2021-11" db="EMBL/GenBank/DDBJ databases">
        <title>Draft genome sequence of Alcaligenes endophyticus type strain CCUG 75668T.</title>
        <authorList>
            <person name="Salva-Serra F."/>
            <person name="Duran R.E."/>
            <person name="Seeger M."/>
            <person name="Moore E.R.B."/>
            <person name="Jaen-Luchoro D."/>
        </authorList>
    </citation>
    <scope>NUCLEOTIDE SEQUENCE</scope>
    <source>
        <strain evidence="13">CCUG 75668</strain>
    </source>
</reference>
<evidence type="ECO:0000256" key="3">
    <source>
        <dbReference type="ARBA" id="ARBA00008184"/>
    </source>
</evidence>
<evidence type="ECO:0000256" key="2">
    <source>
        <dbReference type="ARBA" id="ARBA00002631"/>
    </source>
</evidence>
<comment type="subcellular location">
    <subcellularLocation>
        <location evidence="9">Cytoplasm</location>
    </subcellularLocation>
</comment>
<protein>
    <recommendedName>
        <fullName evidence="5 9">Uracil-DNA glycosylase</fullName>
        <shortName evidence="9">UDG</shortName>
        <ecNumber evidence="4 9">3.2.2.27</ecNumber>
    </recommendedName>
</protein>
<keyword evidence="13" id="KW-0326">Glycosidase</keyword>
<evidence type="ECO:0000256" key="1">
    <source>
        <dbReference type="ARBA" id="ARBA00001400"/>
    </source>
</evidence>
<evidence type="ECO:0000256" key="11">
    <source>
        <dbReference type="RuleBase" id="RU003780"/>
    </source>
</evidence>
<dbReference type="InterPro" id="IPR005122">
    <property type="entry name" value="Uracil-DNA_glycosylase-like"/>
</dbReference>
<dbReference type="Gene3D" id="3.40.470.10">
    <property type="entry name" value="Uracil-DNA glycosylase-like domain"/>
    <property type="match status" value="1"/>
</dbReference>
<feature type="domain" description="Uracil-DNA glycosylase-like" evidence="12">
    <location>
        <begin position="81"/>
        <end position="249"/>
    </location>
</feature>
<dbReference type="HAMAP" id="MF_00148">
    <property type="entry name" value="UDG"/>
    <property type="match status" value="1"/>
</dbReference>
<dbReference type="RefSeq" id="WP_266124579.1">
    <property type="nucleotide sequence ID" value="NZ_JAJHNU010000001.1"/>
</dbReference>
<dbReference type="NCBIfam" id="NF003588">
    <property type="entry name" value="PRK05254.1-1"/>
    <property type="match status" value="1"/>
</dbReference>
<proteinExistence type="inferred from homology"/>
<sequence length="264" mass="29175">MARRSRTPPDEQLSLLGSEILANNLFEGSLISHLEQLPTFWQAALNQAECLQTIKQLDHWLAQEQEQQVAIYPKRPFRALELNSTTPIRVVILGQDPYHGPNQAQGLAFSVPDICPAPPSLRNIFTELALEYPDQPAPPSHDLSNWARQGVLLLNTSLTVADGLPGSHARKGWEQITDALISHLAAQADTPLVYLLWGAHAQAKTELITHHSRVAPLILSANHPSPLAARRPPVPFIGCGHFIQTNQWLQSHDLPSIDWFATGP</sequence>
<dbReference type="PANTHER" id="PTHR11264:SF0">
    <property type="entry name" value="URACIL-DNA GLYCOSYLASE"/>
    <property type="match status" value="1"/>
</dbReference>
<accession>A0ABT8EEP3</accession>
<dbReference type="NCBIfam" id="NF003591">
    <property type="entry name" value="PRK05254.1-4"/>
    <property type="match status" value="1"/>
</dbReference>
<comment type="catalytic activity">
    <reaction evidence="1 9 11">
        <text>Hydrolyzes single-stranded DNA or mismatched double-stranded DNA and polynucleotides, releasing free uracil.</text>
        <dbReference type="EC" id="3.2.2.27"/>
    </reaction>
</comment>
<dbReference type="SUPFAM" id="SSF52141">
    <property type="entry name" value="Uracil-DNA glycosylase-like"/>
    <property type="match status" value="1"/>
</dbReference>
<evidence type="ECO:0000256" key="7">
    <source>
        <dbReference type="ARBA" id="ARBA00022801"/>
    </source>
</evidence>
<dbReference type="InterPro" id="IPR036895">
    <property type="entry name" value="Uracil-DNA_glycosylase-like_sf"/>
</dbReference>
<evidence type="ECO:0000256" key="8">
    <source>
        <dbReference type="ARBA" id="ARBA00023204"/>
    </source>
</evidence>